<comment type="caution">
    <text evidence="1">The sequence shown here is derived from an EMBL/GenBank/DDBJ whole genome shotgun (WGS) entry which is preliminary data.</text>
</comment>
<keyword evidence="2" id="KW-1185">Reference proteome</keyword>
<evidence type="ECO:0000313" key="1">
    <source>
        <dbReference type="EMBL" id="GJN17256.1"/>
    </source>
</evidence>
<evidence type="ECO:0000313" key="2">
    <source>
        <dbReference type="Proteomes" id="UP001054889"/>
    </source>
</evidence>
<gene>
    <name evidence="1" type="primary">gb04310</name>
    <name evidence="1" type="ORF">PR202_gb04310</name>
</gene>
<reference evidence="1" key="1">
    <citation type="journal article" date="2018" name="DNA Res.">
        <title>Multiple hybrid de novo genome assembly of finger millet, an orphan allotetraploid crop.</title>
        <authorList>
            <person name="Hatakeyama M."/>
            <person name="Aluri S."/>
            <person name="Balachadran M.T."/>
            <person name="Sivarajan S.R."/>
            <person name="Patrignani A."/>
            <person name="Gruter S."/>
            <person name="Poveda L."/>
            <person name="Shimizu-Inatsugi R."/>
            <person name="Baeten J."/>
            <person name="Francoijs K.J."/>
            <person name="Nataraja K.N."/>
            <person name="Reddy Y.A.N."/>
            <person name="Phadnis S."/>
            <person name="Ravikumar R.L."/>
            <person name="Schlapbach R."/>
            <person name="Sreeman S.M."/>
            <person name="Shimizu K.K."/>
        </authorList>
    </citation>
    <scope>NUCLEOTIDE SEQUENCE</scope>
</reference>
<protein>
    <submittedName>
        <fullName evidence="1">Uncharacterized protein</fullName>
    </submittedName>
</protein>
<sequence length="91" mass="10458">MPRGSRCRRDEMRYRIVNVCAGSRHLPRDPGFSPTLEPHVPQFSRFRRPYLATSPTRGAGALTSHHRAKNYTFRQPTCCFVLYCKPPPNLA</sequence>
<dbReference type="AlphaFoldDB" id="A0AAV5E3Z4"/>
<dbReference type="EMBL" id="BQKI01000073">
    <property type="protein sequence ID" value="GJN17256.1"/>
    <property type="molecule type" value="Genomic_DNA"/>
</dbReference>
<dbReference type="Proteomes" id="UP001054889">
    <property type="component" value="Unassembled WGS sequence"/>
</dbReference>
<accession>A0AAV5E3Z4</accession>
<proteinExistence type="predicted"/>
<name>A0AAV5E3Z4_ELECO</name>
<organism evidence="1 2">
    <name type="scientific">Eleusine coracana subsp. coracana</name>
    <dbReference type="NCBI Taxonomy" id="191504"/>
    <lineage>
        <taxon>Eukaryota</taxon>
        <taxon>Viridiplantae</taxon>
        <taxon>Streptophyta</taxon>
        <taxon>Embryophyta</taxon>
        <taxon>Tracheophyta</taxon>
        <taxon>Spermatophyta</taxon>
        <taxon>Magnoliopsida</taxon>
        <taxon>Liliopsida</taxon>
        <taxon>Poales</taxon>
        <taxon>Poaceae</taxon>
        <taxon>PACMAD clade</taxon>
        <taxon>Chloridoideae</taxon>
        <taxon>Cynodonteae</taxon>
        <taxon>Eleusininae</taxon>
        <taxon>Eleusine</taxon>
    </lineage>
</organism>
<reference evidence="1" key="2">
    <citation type="submission" date="2021-12" db="EMBL/GenBank/DDBJ databases">
        <title>Resequencing data analysis of finger millet.</title>
        <authorList>
            <person name="Hatakeyama M."/>
            <person name="Aluri S."/>
            <person name="Balachadran M.T."/>
            <person name="Sivarajan S.R."/>
            <person name="Poveda L."/>
            <person name="Shimizu-Inatsugi R."/>
            <person name="Schlapbach R."/>
            <person name="Sreeman S.M."/>
            <person name="Shimizu K.K."/>
        </authorList>
    </citation>
    <scope>NUCLEOTIDE SEQUENCE</scope>
</reference>